<keyword evidence="2" id="KW-1185">Reference proteome</keyword>
<proteinExistence type="predicted"/>
<protein>
    <submittedName>
        <fullName evidence="1">Uncharacterized protein</fullName>
    </submittedName>
</protein>
<dbReference type="Proteomes" id="UP000093111">
    <property type="component" value="Unassembled WGS sequence"/>
</dbReference>
<dbReference type="AlphaFoldDB" id="A0A1C7P056"/>
<accession>A0A1C7P056</accession>
<evidence type="ECO:0000313" key="2">
    <source>
        <dbReference type="Proteomes" id="UP000093111"/>
    </source>
</evidence>
<evidence type="ECO:0000313" key="1">
    <source>
        <dbReference type="EMBL" id="OBZ94683.1"/>
    </source>
</evidence>
<gene>
    <name evidence="1" type="ORF">ADU59_16065</name>
</gene>
<organism evidence="1 2">
    <name type="scientific">Pararhizobium polonicum</name>
    <dbReference type="NCBI Taxonomy" id="1612624"/>
    <lineage>
        <taxon>Bacteria</taxon>
        <taxon>Pseudomonadati</taxon>
        <taxon>Pseudomonadota</taxon>
        <taxon>Alphaproteobacteria</taxon>
        <taxon>Hyphomicrobiales</taxon>
        <taxon>Rhizobiaceae</taxon>
        <taxon>Rhizobium/Agrobacterium group</taxon>
        <taxon>Pararhizobium</taxon>
    </lineage>
</organism>
<dbReference type="STRING" id="1612624.ADU59_16065"/>
<reference evidence="1 2" key="1">
    <citation type="journal article" date="2016" name="Syst. Appl. Microbiol.">
        <title>Pararhizobium polonicum sp. nov. isolated from tumors on stone fruit rootstocks.</title>
        <authorList>
            <person name="Pulawska J."/>
            <person name="Kuzmanovic N."/>
            <person name="Willems A."/>
            <person name="Pothier J.F."/>
        </authorList>
    </citation>
    <scope>NUCLEOTIDE SEQUENCE [LARGE SCALE GENOMIC DNA]</scope>
    <source>
        <strain evidence="1 2">F5.1</strain>
    </source>
</reference>
<dbReference type="EMBL" id="LGLV01000009">
    <property type="protein sequence ID" value="OBZ94683.1"/>
    <property type="molecule type" value="Genomic_DNA"/>
</dbReference>
<sequence length="87" mass="9884">MQAPCQIDFAQTAVKYRKNTFNYAINFGEGKFEADFLGDSVQKSNAGKFKMNAIIMHSISLPEALCWRIFPANTIYPGSRDIFRDRA</sequence>
<name>A0A1C7P056_9HYPH</name>
<comment type="caution">
    <text evidence="1">The sequence shown here is derived from an EMBL/GenBank/DDBJ whole genome shotgun (WGS) entry which is preliminary data.</text>
</comment>